<accession>A0A2K2DFQ3</accession>
<keyword evidence="1" id="KW-0732">Signal</keyword>
<feature type="signal peptide" evidence="1">
    <location>
        <begin position="1"/>
        <end position="18"/>
    </location>
</feature>
<dbReference type="Gramene" id="PNT73112">
    <property type="protein sequence ID" value="PNT73112"/>
    <property type="gene ID" value="BRADI_2g53353v3"/>
</dbReference>
<name>A0A2K2DFQ3_BRADI</name>
<protein>
    <submittedName>
        <fullName evidence="2 3">Uncharacterized protein</fullName>
    </submittedName>
</protein>
<evidence type="ECO:0000313" key="3">
    <source>
        <dbReference type="EnsemblPlants" id="PNT73112"/>
    </source>
</evidence>
<proteinExistence type="predicted"/>
<gene>
    <name evidence="2" type="ORF">BRADI_2g53353v3</name>
</gene>
<dbReference type="Proteomes" id="UP000008810">
    <property type="component" value="Chromosome 2"/>
</dbReference>
<organism evidence="2">
    <name type="scientific">Brachypodium distachyon</name>
    <name type="common">Purple false brome</name>
    <name type="synonym">Trachynia distachya</name>
    <dbReference type="NCBI Taxonomy" id="15368"/>
    <lineage>
        <taxon>Eukaryota</taxon>
        <taxon>Viridiplantae</taxon>
        <taxon>Streptophyta</taxon>
        <taxon>Embryophyta</taxon>
        <taxon>Tracheophyta</taxon>
        <taxon>Spermatophyta</taxon>
        <taxon>Magnoliopsida</taxon>
        <taxon>Liliopsida</taxon>
        <taxon>Poales</taxon>
        <taxon>Poaceae</taxon>
        <taxon>BOP clade</taxon>
        <taxon>Pooideae</taxon>
        <taxon>Stipodae</taxon>
        <taxon>Brachypodieae</taxon>
        <taxon>Brachypodium</taxon>
    </lineage>
</organism>
<dbReference type="EnsemblPlants" id="PNT73112">
    <property type="protein sequence ID" value="PNT73112"/>
    <property type="gene ID" value="BRADI_2g53353v3"/>
</dbReference>
<dbReference type="InParanoid" id="A0A2K2DFQ3"/>
<reference evidence="2" key="2">
    <citation type="submission" date="2017-06" db="EMBL/GenBank/DDBJ databases">
        <title>WGS assembly of Brachypodium distachyon.</title>
        <authorList>
            <consortium name="The International Brachypodium Initiative"/>
            <person name="Lucas S."/>
            <person name="Harmon-Smith M."/>
            <person name="Lail K."/>
            <person name="Tice H."/>
            <person name="Grimwood J."/>
            <person name="Bruce D."/>
            <person name="Barry K."/>
            <person name="Shu S."/>
            <person name="Lindquist E."/>
            <person name="Wang M."/>
            <person name="Pitluck S."/>
            <person name="Vogel J.P."/>
            <person name="Garvin D.F."/>
            <person name="Mockler T.C."/>
            <person name="Schmutz J."/>
            <person name="Rokhsar D."/>
            <person name="Bevan M.W."/>
        </authorList>
    </citation>
    <scope>NUCLEOTIDE SEQUENCE</scope>
    <source>
        <strain evidence="2">Bd21</strain>
    </source>
</reference>
<evidence type="ECO:0000313" key="4">
    <source>
        <dbReference type="Proteomes" id="UP000008810"/>
    </source>
</evidence>
<feature type="chain" id="PRO_5036319237" evidence="1">
    <location>
        <begin position="19"/>
        <end position="63"/>
    </location>
</feature>
<dbReference type="AlphaFoldDB" id="A0A2K2DFQ3"/>
<evidence type="ECO:0000313" key="2">
    <source>
        <dbReference type="EMBL" id="PNT73112.1"/>
    </source>
</evidence>
<reference evidence="3" key="3">
    <citation type="submission" date="2018-08" db="UniProtKB">
        <authorList>
            <consortium name="EnsemblPlants"/>
        </authorList>
    </citation>
    <scope>IDENTIFICATION</scope>
    <source>
        <strain evidence="3">cv. Bd21</strain>
    </source>
</reference>
<keyword evidence="4" id="KW-1185">Reference proteome</keyword>
<dbReference type="EMBL" id="CM000881">
    <property type="protein sequence ID" value="PNT73112.1"/>
    <property type="molecule type" value="Genomic_DNA"/>
</dbReference>
<reference evidence="2 3" key="1">
    <citation type="journal article" date="2010" name="Nature">
        <title>Genome sequencing and analysis of the model grass Brachypodium distachyon.</title>
        <authorList>
            <consortium name="International Brachypodium Initiative"/>
        </authorList>
    </citation>
    <scope>NUCLEOTIDE SEQUENCE [LARGE SCALE GENOMIC DNA]</scope>
    <source>
        <strain evidence="2 3">Bd21</strain>
    </source>
</reference>
<evidence type="ECO:0000256" key="1">
    <source>
        <dbReference type="SAM" id="SignalP"/>
    </source>
</evidence>
<sequence>MGNLSLLAILATRGGASSTQDGHVGDFDGHIGYASDDFLVGSSSTNHKRNKGFVISHGLGESK</sequence>